<dbReference type="AlphaFoldDB" id="A0A285B9U9"/>
<name>A0A285B9U9_9ENTR</name>
<dbReference type="Proteomes" id="UP000220639">
    <property type="component" value="Unassembled WGS sequence"/>
</dbReference>
<evidence type="ECO:0000313" key="2">
    <source>
        <dbReference type="Proteomes" id="UP000220639"/>
    </source>
</evidence>
<sequence>MKATFLEPIFIFLGNTPNLINS</sequence>
<organism evidence="1 2">
    <name type="scientific">Klebsiella grimontii</name>
    <dbReference type="NCBI Taxonomy" id="2058152"/>
    <lineage>
        <taxon>Bacteria</taxon>
        <taxon>Pseudomonadati</taxon>
        <taxon>Pseudomonadota</taxon>
        <taxon>Gammaproteobacteria</taxon>
        <taxon>Enterobacterales</taxon>
        <taxon>Enterobacteriaceae</taxon>
        <taxon>Klebsiella/Raoultella group</taxon>
        <taxon>Klebsiella</taxon>
    </lineage>
</organism>
<accession>A0A285B9U9</accession>
<dbReference type="EMBL" id="FZTC01000041">
    <property type="protein sequence ID" value="SNU37801.1"/>
    <property type="molecule type" value="Genomic_DNA"/>
</dbReference>
<evidence type="ECO:0000313" key="1">
    <source>
        <dbReference type="EMBL" id="SNU37801.1"/>
    </source>
</evidence>
<proteinExistence type="predicted"/>
<reference evidence="2" key="1">
    <citation type="submission" date="2017-08" db="EMBL/GenBank/DDBJ databases">
        <authorList>
            <person name="Brisse S."/>
        </authorList>
    </citation>
    <scope>NUCLEOTIDE SEQUENCE [LARGE SCALE GENOMIC DNA]</scope>
    <source>
        <strain evidence="2">06D021</strain>
    </source>
</reference>
<protein>
    <submittedName>
        <fullName evidence="1">Uncharacterized protein</fullName>
    </submittedName>
</protein>
<gene>
    <name evidence="1" type="ORF">KOSB73_460018</name>
</gene>